<reference evidence="1 2" key="2">
    <citation type="journal article" date="2022" name="Mol. Ecol. Resour.">
        <title>The genomes of chicory, endive, great burdock and yacon provide insights into Asteraceae paleo-polyploidization history and plant inulin production.</title>
        <authorList>
            <person name="Fan W."/>
            <person name="Wang S."/>
            <person name="Wang H."/>
            <person name="Wang A."/>
            <person name="Jiang F."/>
            <person name="Liu H."/>
            <person name="Zhao H."/>
            <person name="Xu D."/>
            <person name="Zhang Y."/>
        </authorList>
    </citation>
    <scope>NUCLEOTIDE SEQUENCE [LARGE SCALE GENOMIC DNA]</scope>
    <source>
        <strain evidence="2">cv. Niubang</strain>
    </source>
</reference>
<evidence type="ECO:0000313" key="2">
    <source>
        <dbReference type="Proteomes" id="UP001055879"/>
    </source>
</evidence>
<keyword evidence="2" id="KW-1185">Reference proteome</keyword>
<organism evidence="1 2">
    <name type="scientific">Arctium lappa</name>
    <name type="common">Greater burdock</name>
    <name type="synonym">Lappa major</name>
    <dbReference type="NCBI Taxonomy" id="4217"/>
    <lineage>
        <taxon>Eukaryota</taxon>
        <taxon>Viridiplantae</taxon>
        <taxon>Streptophyta</taxon>
        <taxon>Embryophyta</taxon>
        <taxon>Tracheophyta</taxon>
        <taxon>Spermatophyta</taxon>
        <taxon>Magnoliopsida</taxon>
        <taxon>eudicotyledons</taxon>
        <taxon>Gunneridae</taxon>
        <taxon>Pentapetalae</taxon>
        <taxon>asterids</taxon>
        <taxon>campanulids</taxon>
        <taxon>Asterales</taxon>
        <taxon>Asteraceae</taxon>
        <taxon>Carduoideae</taxon>
        <taxon>Cardueae</taxon>
        <taxon>Arctiinae</taxon>
        <taxon>Arctium</taxon>
    </lineage>
</organism>
<sequence length="111" mass="12650">MEYYSKNTSDLAKIGKETFDLLDNVFPGGHNSKPPSSSTIAPPRRNPQQVFHYQYQPQQAYVVQQQVYDAPVSGGKRTERVINCNEAAKMYGGIVYVDYPKRKPAHKGFYF</sequence>
<evidence type="ECO:0000313" key="1">
    <source>
        <dbReference type="EMBL" id="KAI3728390.1"/>
    </source>
</evidence>
<accession>A0ACB9C2E9</accession>
<protein>
    <submittedName>
        <fullName evidence="1">Uncharacterized protein</fullName>
    </submittedName>
</protein>
<reference evidence="2" key="1">
    <citation type="journal article" date="2022" name="Mol. Ecol. Resour.">
        <title>The genomes of chicory, endive, great burdock and yacon provide insights into Asteraceae palaeo-polyploidization history and plant inulin production.</title>
        <authorList>
            <person name="Fan W."/>
            <person name="Wang S."/>
            <person name="Wang H."/>
            <person name="Wang A."/>
            <person name="Jiang F."/>
            <person name="Liu H."/>
            <person name="Zhao H."/>
            <person name="Xu D."/>
            <person name="Zhang Y."/>
        </authorList>
    </citation>
    <scope>NUCLEOTIDE SEQUENCE [LARGE SCALE GENOMIC DNA]</scope>
    <source>
        <strain evidence="2">cv. Niubang</strain>
    </source>
</reference>
<comment type="caution">
    <text evidence="1">The sequence shown here is derived from an EMBL/GenBank/DDBJ whole genome shotgun (WGS) entry which is preliminary data.</text>
</comment>
<dbReference type="EMBL" id="CM042051">
    <property type="protein sequence ID" value="KAI3728390.1"/>
    <property type="molecule type" value="Genomic_DNA"/>
</dbReference>
<proteinExistence type="predicted"/>
<dbReference type="Proteomes" id="UP001055879">
    <property type="component" value="Linkage Group LG05"/>
</dbReference>
<name>A0ACB9C2E9_ARCLA</name>
<gene>
    <name evidence="1" type="ORF">L6452_17025</name>
</gene>